<evidence type="ECO:0000313" key="2">
    <source>
        <dbReference type="Proteomes" id="UP000325081"/>
    </source>
</evidence>
<accession>A0A5A7PXB9</accession>
<name>A0A5A7PXB9_STRAF</name>
<dbReference type="AlphaFoldDB" id="A0A5A7PXB9"/>
<reference evidence="2" key="1">
    <citation type="journal article" date="2019" name="Curr. Biol.">
        <title>Genome Sequence of Striga asiatica Provides Insight into the Evolution of Plant Parasitism.</title>
        <authorList>
            <person name="Yoshida S."/>
            <person name="Kim S."/>
            <person name="Wafula E.K."/>
            <person name="Tanskanen J."/>
            <person name="Kim Y.M."/>
            <person name="Honaas L."/>
            <person name="Yang Z."/>
            <person name="Spallek T."/>
            <person name="Conn C.E."/>
            <person name="Ichihashi Y."/>
            <person name="Cheong K."/>
            <person name="Cui S."/>
            <person name="Der J.P."/>
            <person name="Gundlach H."/>
            <person name="Jiao Y."/>
            <person name="Hori C."/>
            <person name="Ishida J.K."/>
            <person name="Kasahara H."/>
            <person name="Kiba T."/>
            <person name="Kim M.S."/>
            <person name="Koo N."/>
            <person name="Laohavisit A."/>
            <person name="Lee Y.H."/>
            <person name="Lumba S."/>
            <person name="McCourt P."/>
            <person name="Mortimer J.C."/>
            <person name="Mutuku J.M."/>
            <person name="Nomura T."/>
            <person name="Sasaki-Sekimoto Y."/>
            <person name="Seto Y."/>
            <person name="Wang Y."/>
            <person name="Wakatake T."/>
            <person name="Sakakibara H."/>
            <person name="Demura T."/>
            <person name="Yamaguchi S."/>
            <person name="Yoneyama K."/>
            <person name="Manabe R.I."/>
            <person name="Nelson D.C."/>
            <person name="Schulman A.H."/>
            <person name="Timko M.P."/>
            <person name="dePamphilis C.W."/>
            <person name="Choi D."/>
            <person name="Shirasu K."/>
        </authorList>
    </citation>
    <scope>NUCLEOTIDE SEQUENCE [LARGE SCALE GENOMIC DNA]</scope>
    <source>
        <strain evidence="2">cv. UVA1</strain>
    </source>
</reference>
<sequence length="113" mass="12578">MTEYPRIFTPIARNWEIYAGNEGIFGKLSLESENYYKSLLQVLTPIAAARFALEAIQIQNGILTKEIESWKGTSIIPVCTAETIRGCMGRKKADAAISNFGFSFLIALDKHCT</sequence>
<keyword evidence="2" id="KW-1185">Reference proteome</keyword>
<dbReference type="OrthoDB" id="534610at2759"/>
<dbReference type="GO" id="GO:0005840">
    <property type="term" value="C:ribosome"/>
    <property type="evidence" value="ECO:0007669"/>
    <property type="project" value="UniProtKB-KW"/>
</dbReference>
<organism evidence="1 2">
    <name type="scientific">Striga asiatica</name>
    <name type="common">Asiatic witchweed</name>
    <name type="synonym">Buchnera asiatica</name>
    <dbReference type="NCBI Taxonomy" id="4170"/>
    <lineage>
        <taxon>Eukaryota</taxon>
        <taxon>Viridiplantae</taxon>
        <taxon>Streptophyta</taxon>
        <taxon>Embryophyta</taxon>
        <taxon>Tracheophyta</taxon>
        <taxon>Spermatophyta</taxon>
        <taxon>Magnoliopsida</taxon>
        <taxon>eudicotyledons</taxon>
        <taxon>Gunneridae</taxon>
        <taxon>Pentapetalae</taxon>
        <taxon>asterids</taxon>
        <taxon>lamiids</taxon>
        <taxon>Lamiales</taxon>
        <taxon>Orobanchaceae</taxon>
        <taxon>Buchnereae</taxon>
        <taxon>Striga</taxon>
    </lineage>
</organism>
<keyword evidence="1" id="KW-0687">Ribonucleoprotein</keyword>
<gene>
    <name evidence="1" type="ORF">STAS_13743</name>
</gene>
<keyword evidence="1" id="KW-0689">Ribosomal protein</keyword>
<comment type="caution">
    <text evidence="1">The sequence shown here is derived from an EMBL/GenBank/DDBJ whole genome shotgun (WGS) entry which is preliminary data.</text>
</comment>
<dbReference type="EMBL" id="BKCP01005339">
    <property type="protein sequence ID" value="GER37336.1"/>
    <property type="molecule type" value="Genomic_DNA"/>
</dbReference>
<proteinExistence type="predicted"/>
<protein>
    <submittedName>
        <fullName evidence="1">50S ribosomal protein L15</fullName>
    </submittedName>
</protein>
<dbReference type="Proteomes" id="UP000325081">
    <property type="component" value="Unassembled WGS sequence"/>
</dbReference>
<evidence type="ECO:0000313" key="1">
    <source>
        <dbReference type="EMBL" id="GER37336.1"/>
    </source>
</evidence>